<comment type="caution">
    <text evidence="4">The sequence shown here is derived from an EMBL/GenBank/DDBJ whole genome shotgun (WGS) entry which is preliminary data.</text>
</comment>
<dbReference type="PANTHER" id="PTHR44858">
    <property type="entry name" value="TETRATRICOPEPTIDE REPEAT PROTEIN 6"/>
    <property type="match status" value="1"/>
</dbReference>
<organism evidence="4 5">
    <name type="scientific">Archangium gephyra</name>
    <dbReference type="NCBI Taxonomy" id="48"/>
    <lineage>
        <taxon>Bacteria</taxon>
        <taxon>Pseudomonadati</taxon>
        <taxon>Myxococcota</taxon>
        <taxon>Myxococcia</taxon>
        <taxon>Myxococcales</taxon>
        <taxon>Cystobacterineae</taxon>
        <taxon>Archangiaceae</taxon>
        <taxon>Archangium</taxon>
    </lineage>
</organism>
<name>A0A2W5SYN9_9BACT</name>
<dbReference type="Proteomes" id="UP000249061">
    <property type="component" value="Unassembled WGS sequence"/>
</dbReference>
<evidence type="ECO:0000256" key="1">
    <source>
        <dbReference type="ARBA" id="ARBA00022737"/>
    </source>
</evidence>
<dbReference type="Pfam" id="PF13371">
    <property type="entry name" value="TPR_9"/>
    <property type="match status" value="1"/>
</dbReference>
<dbReference type="PANTHER" id="PTHR44858:SF1">
    <property type="entry name" value="UDP-N-ACETYLGLUCOSAMINE--PEPTIDE N-ACETYLGLUCOSAMINYLTRANSFERASE SPINDLY-RELATED"/>
    <property type="match status" value="1"/>
</dbReference>
<evidence type="ECO:0000313" key="5">
    <source>
        <dbReference type="Proteomes" id="UP000249061"/>
    </source>
</evidence>
<dbReference type="SUPFAM" id="SSF48452">
    <property type="entry name" value="TPR-like"/>
    <property type="match status" value="1"/>
</dbReference>
<dbReference type="InterPro" id="IPR050498">
    <property type="entry name" value="Ycf3"/>
</dbReference>
<reference evidence="4 5" key="1">
    <citation type="submission" date="2017-08" db="EMBL/GenBank/DDBJ databases">
        <title>Infants hospitalized years apart are colonized by the same room-sourced microbial strains.</title>
        <authorList>
            <person name="Brooks B."/>
            <person name="Olm M.R."/>
            <person name="Firek B.A."/>
            <person name="Baker R."/>
            <person name="Thomas B.C."/>
            <person name="Morowitz M.J."/>
            <person name="Banfield J.F."/>
        </authorList>
    </citation>
    <scope>NUCLEOTIDE SEQUENCE [LARGE SCALE GENOMIC DNA]</scope>
    <source>
        <strain evidence="4">S2_003_000_R2_14</strain>
    </source>
</reference>
<dbReference type="Gene3D" id="1.25.40.10">
    <property type="entry name" value="Tetratricopeptide repeat domain"/>
    <property type="match status" value="1"/>
</dbReference>
<dbReference type="SMART" id="SM00028">
    <property type="entry name" value="TPR"/>
    <property type="match status" value="2"/>
</dbReference>
<keyword evidence="1" id="KW-0677">Repeat</keyword>
<dbReference type="InterPro" id="IPR011990">
    <property type="entry name" value="TPR-like_helical_dom_sf"/>
</dbReference>
<feature type="repeat" description="TPR" evidence="3">
    <location>
        <begin position="82"/>
        <end position="115"/>
    </location>
</feature>
<accession>A0A2W5SYN9</accession>
<dbReference type="InterPro" id="IPR019734">
    <property type="entry name" value="TPR_rpt"/>
</dbReference>
<dbReference type="EMBL" id="QFQP01000028">
    <property type="protein sequence ID" value="PZR07912.1"/>
    <property type="molecule type" value="Genomic_DNA"/>
</dbReference>
<evidence type="ECO:0000256" key="2">
    <source>
        <dbReference type="ARBA" id="ARBA00022803"/>
    </source>
</evidence>
<dbReference type="AlphaFoldDB" id="A0A2W5SYN9"/>
<keyword evidence="2 3" id="KW-0802">TPR repeat</keyword>
<gene>
    <name evidence="4" type="ORF">DI536_26325</name>
</gene>
<proteinExistence type="predicted"/>
<evidence type="ECO:0000256" key="3">
    <source>
        <dbReference type="PROSITE-ProRule" id="PRU00339"/>
    </source>
</evidence>
<feature type="repeat" description="TPR" evidence="3">
    <location>
        <begin position="48"/>
        <end position="81"/>
    </location>
</feature>
<evidence type="ECO:0000313" key="4">
    <source>
        <dbReference type="EMBL" id="PZR07912.1"/>
    </source>
</evidence>
<dbReference type="PROSITE" id="PS50005">
    <property type="entry name" value="TPR"/>
    <property type="match status" value="2"/>
</dbReference>
<sequence>MSLKDYHALSGPEMLSMALIGFRMYEQGKYADAKTVFSGLIQLDPREAYYYTALGAVYLSEEELPQARAYFDIAISLAPKEIAPYVNRGEVNLREGKILEAAEDFAAAVKLDPEFKDPLTNRARVLAAAALEMIEKVQKEDAASSPPTKK</sequence>
<protein>
    <submittedName>
        <fullName evidence="4">Type III secretion protein</fullName>
    </submittedName>
</protein>